<reference evidence="3" key="1">
    <citation type="submission" date="2017-02" db="EMBL/GenBank/DDBJ databases">
        <authorList>
            <person name="Varghese N."/>
            <person name="Submissions S."/>
        </authorList>
    </citation>
    <scope>NUCLEOTIDE SEQUENCE [LARGE SCALE GENOMIC DNA]</scope>
    <source>
        <strain evidence="3">UM2</strain>
    </source>
</reference>
<protein>
    <recommendedName>
        <fullName evidence="4">UrcA family protein</fullName>
    </recommendedName>
</protein>
<proteinExistence type="predicted"/>
<dbReference type="EMBL" id="FUYM01000011">
    <property type="protein sequence ID" value="SKC01059.1"/>
    <property type="molecule type" value="Genomic_DNA"/>
</dbReference>
<dbReference type="AlphaFoldDB" id="A0A1T5FY41"/>
<dbReference type="OrthoDB" id="7585727at2"/>
<feature type="signal peptide" evidence="1">
    <location>
        <begin position="1"/>
        <end position="20"/>
    </location>
</feature>
<accession>A0A1T5FY41</accession>
<feature type="chain" id="PRO_5012414104" description="UrcA family protein" evidence="1">
    <location>
        <begin position="21"/>
        <end position="86"/>
    </location>
</feature>
<dbReference type="Proteomes" id="UP000189818">
    <property type="component" value="Unassembled WGS sequence"/>
</dbReference>
<dbReference type="STRING" id="439228.SAMN06295920_11138"/>
<organism evidence="2 3">
    <name type="scientific">Rhizorhabdus histidinilytica</name>
    <dbReference type="NCBI Taxonomy" id="439228"/>
    <lineage>
        <taxon>Bacteria</taxon>
        <taxon>Pseudomonadati</taxon>
        <taxon>Pseudomonadota</taxon>
        <taxon>Alphaproteobacteria</taxon>
        <taxon>Sphingomonadales</taxon>
        <taxon>Sphingomonadaceae</taxon>
        <taxon>Rhizorhabdus</taxon>
    </lineage>
</organism>
<evidence type="ECO:0008006" key="4">
    <source>
        <dbReference type="Google" id="ProtNLM"/>
    </source>
</evidence>
<evidence type="ECO:0000313" key="3">
    <source>
        <dbReference type="Proteomes" id="UP000189818"/>
    </source>
</evidence>
<keyword evidence="1" id="KW-0732">Signal</keyword>
<keyword evidence="3" id="KW-1185">Reference proteome</keyword>
<sequence length="86" mass="8718">MRLILSAVSLSLLAASPLAAADLRATHREVAVPPGKLHARAFRPVAPQPCAVARDNPSGNRVATTLPARSPEACRAAEAAKGASAG</sequence>
<name>A0A1T5FY41_9SPHN</name>
<evidence type="ECO:0000256" key="1">
    <source>
        <dbReference type="SAM" id="SignalP"/>
    </source>
</evidence>
<evidence type="ECO:0000313" key="2">
    <source>
        <dbReference type="EMBL" id="SKC01059.1"/>
    </source>
</evidence>
<gene>
    <name evidence="2" type="ORF">SAMN06295920_11138</name>
</gene>